<evidence type="ECO:0000313" key="3">
    <source>
        <dbReference type="EMBL" id="PHJ25565.1"/>
    </source>
</evidence>
<feature type="compositionally biased region" description="Polar residues" evidence="2">
    <location>
        <begin position="2640"/>
        <end position="2650"/>
    </location>
</feature>
<feature type="region of interest" description="Disordered" evidence="2">
    <location>
        <begin position="2219"/>
        <end position="2248"/>
    </location>
</feature>
<dbReference type="GeneID" id="94424012"/>
<keyword evidence="3" id="KW-0808">Transferase</keyword>
<feature type="compositionally biased region" description="Polar residues" evidence="2">
    <location>
        <begin position="3721"/>
        <end position="3733"/>
    </location>
</feature>
<feature type="region of interest" description="Disordered" evidence="2">
    <location>
        <begin position="1901"/>
        <end position="2163"/>
    </location>
</feature>
<feature type="region of interest" description="Disordered" evidence="2">
    <location>
        <begin position="3262"/>
        <end position="3284"/>
    </location>
</feature>
<dbReference type="GO" id="GO:0016301">
    <property type="term" value="F:kinase activity"/>
    <property type="evidence" value="ECO:0007669"/>
    <property type="project" value="UniProtKB-KW"/>
</dbReference>
<feature type="region of interest" description="Disordered" evidence="2">
    <location>
        <begin position="2694"/>
        <end position="2718"/>
    </location>
</feature>
<feature type="region of interest" description="Disordered" evidence="2">
    <location>
        <begin position="508"/>
        <end position="548"/>
    </location>
</feature>
<feature type="region of interest" description="Disordered" evidence="2">
    <location>
        <begin position="568"/>
        <end position="602"/>
    </location>
</feature>
<proteinExistence type="predicted"/>
<feature type="region of interest" description="Disordered" evidence="2">
    <location>
        <begin position="2176"/>
        <end position="2195"/>
    </location>
</feature>
<feature type="compositionally biased region" description="Basic and acidic residues" evidence="2">
    <location>
        <begin position="1926"/>
        <end position="1939"/>
    </location>
</feature>
<feature type="compositionally biased region" description="Basic and acidic residues" evidence="2">
    <location>
        <begin position="1148"/>
        <end position="1160"/>
    </location>
</feature>
<reference evidence="3 4" key="1">
    <citation type="journal article" date="2017" name="Int. J. Parasitol.">
        <title>The genome of the protozoan parasite Cystoisospora suis and a reverse vaccinology approach to identify vaccine candidates.</title>
        <authorList>
            <person name="Palmieri N."/>
            <person name="Shrestha A."/>
            <person name="Ruttkowski B."/>
            <person name="Beck T."/>
            <person name="Vogl C."/>
            <person name="Tomley F."/>
            <person name="Blake D.P."/>
            <person name="Joachim A."/>
        </authorList>
    </citation>
    <scope>NUCLEOTIDE SEQUENCE [LARGE SCALE GENOMIC DNA]</scope>
    <source>
        <strain evidence="3 4">Wien I</strain>
    </source>
</reference>
<feature type="region of interest" description="Disordered" evidence="2">
    <location>
        <begin position="81"/>
        <end position="116"/>
    </location>
</feature>
<feature type="compositionally biased region" description="Polar residues" evidence="2">
    <location>
        <begin position="2462"/>
        <end position="2474"/>
    </location>
</feature>
<dbReference type="PANTHER" id="PTHR34491">
    <property type="entry name" value="A-TYPE INCLUSION PROTEIN, PUTATIVE-RELATED"/>
    <property type="match status" value="1"/>
</dbReference>
<feature type="region of interest" description="Disordered" evidence="2">
    <location>
        <begin position="281"/>
        <end position="316"/>
    </location>
</feature>
<dbReference type="EMBL" id="MIGC01000218">
    <property type="protein sequence ID" value="PHJ25565.1"/>
    <property type="molecule type" value="Genomic_DNA"/>
</dbReference>
<keyword evidence="3" id="KW-0418">Kinase</keyword>
<feature type="compositionally biased region" description="Basic and acidic residues" evidence="2">
    <location>
        <begin position="2135"/>
        <end position="2152"/>
    </location>
</feature>
<feature type="compositionally biased region" description="Polar residues" evidence="2">
    <location>
        <begin position="2239"/>
        <end position="2248"/>
    </location>
</feature>
<feature type="compositionally biased region" description="Low complexity" evidence="2">
    <location>
        <begin position="1412"/>
        <end position="1424"/>
    </location>
</feature>
<evidence type="ECO:0000256" key="1">
    <source>
        <dbReference type="SAM" id="Coils"/>
    </source>
</evidence>
<feature type="compositionally biased region" description="Low complexity" evidence="2">
    <location>
        <begin position="4027"/>
        <end position="4045"/>
    </location>
</feature>
<feature type="compositionally biased region" description="Basic and acidic residues" evidence="2">
    <location>
        <begin position="1957"/>
        <end position="1981"/>
    </location>
</feature>
<feature type="region of interest" description="Disordered" evidence="2">
    <location>
        <begin position="2272"/>
        <end position="2331"/>
    </location>
</feature>
<feature type="region of interest" description="Disordered" evidence="2">
    <location>
        <begin position="2425"/>
        <end position="2474"/>
    </location>
</feature>
<feature type="compositionally biased region" description="Polar residues" evidence="2">
    <location>
        <begin position="2730"/>
        <end position="2748"/>
    </location>
</feature>
<feature type="region of interest" description="Disordered" evidence="2">
    <location>
        <begin position="3401"/>
        <end position="3510"/>
    </location>
</feature>
<feature type="compositionally biased region" description="Low complexity" evidence="2">
    <location>
        <begin position="3912"/>
        <end position="3924"/>
    </location>
</feature>
<feature type="region of interest" description="Disordered" evidence="2">
    <location>
        <begin position="2730"/>
        <end position="2760"/>
    </location>
</feature>
<feature type="region of interest" description="Disordered" evidence="2">
    <location>
        <begin position="1390"/>
        <end position="1465"/>
    </location>
</feature>
<feature type="compositionally biased region" description="Low complexity" evidence="2">
    <location>
        <begin position="3983"/>
        <end position="4000"/>
    </location>
</feature>
<feature type="region of interest" description="Disordered" evidence="2">
    <location>
        <begin position="1148"/>
        <end position="1216"/>
    </location>
</feature>
<dbReference type="PANTHER" id="PTHR34491:SF74">
    <property type="entry name" value="DUF4456 DOMAIN-CONTAINING PROTEIN"/>
    <property type="match status" value="1"/>
</dbReference>
<dbReference type="VEuPathDB" id="ToxoDB:CSUI_000567"/>
<feature type="region of interest" description="Disordered" evidence="2">
    <location>
        <begin position="779"/>
        <end position="801"/>
    </location>
</feature>
<feature type="compositionally biased region" description="Polar residues" evidence="2">
    <location>
        <begin position="4011"/>
        <end position="4023"/>
    </location>
</feature>
<feature type="compositionally biased region" description="Low complexity" evidence="2">
    <location>
        <begin position="1912"/>
        <end position="1925"/>
    </location>
</feature>
<feature type="compositionally biased region" description="Basic and acidic residues" evidence="2">
    <location>
        <begin position="3151"/>
        <end position="3160"/>
    </location>
</feature>
<gene>
    <name evidence="3" type="ORF">CSUI_000567</name>
</gene>
<feature type="compositionally biased region" description="Polar residues" evidence="2">
    <location>
        <begin position="3812"/>
        <end position="3821"/>
    </location>
</feature>
<feature type="region of interest" description="Disordered" evidence="2">
    <location>
        <begin position="2556"/>
        <end position="2678"/>
    </location>
</feature>
<keyword evidence="4" id="KW-1185">Reference proteome</keyword>
<feature type="region of interest" description="Disordered" evidence="2">
    <location>
        <begin position="336"/>
        <end position="371"/>
    </location>
</feature>
<feature type="compositionally biased region" description="Polar residues" evidence="2">
    <location>
        <begin position="715"/>
        <end position="736"/>
    </location>
</feature>
<feature type="compositionally biased region" description="Polar residues" evidence="2">
    <location>
        <begin position="303"/>
        <end position="316"/>
    </location>
</feature>
<feature type="compositionally biased region" description="Polar residues" evidence="2">
    <location>
        <begin position="31"/>
        <end position="47"/>
    </location>
</feature>
<feature type="compositionally biased region" description="Polar residues" evidence="2">
    <location>
        <begin position="1195"/>
        <end position="1214"/>
    </location>
</feature>
<feature type="compositionally biased region" description="Basic and acidic residues" evidence="2">
    <location>
        <begin position="1715"/>
        <end position="1731"/>
    </location>
</feature>
<feature type="compositionally biased region" description="Low complexity" evidence="2">
    <location>
        <begin position="425"/>
        <end position="437"/>
    </location>
</feature>
<feature type="compositionally biased region" description="Low complexity" evidence="2">
    <location>
        <begin position="2707"/>
        <end position="2717"/>
    </location>
</feature>
<feature type="coiled-coil region" evidence="1">
    <location>
        <begin position="2848"/>
        <end position="2875"/>
    </location>
</feature>
<feature type="compositionally biased region" description="Basic and acidic residues" evidence="2">
    <location>
        <begin position="243"/>
        <end position="253"/>
    </location>
</feature>
<organism evidence="3 4">
    <name type="scientific">Cystoisospora suis</name>
    <dbReference type="NCBI Taxonomy" id="483139"/>
    <lineage>
        <taxon>Eukaryota</taxon>
        <taxon>Sar</taxon>
        <taxon>Alveolata</taxon>
        <taxon>Apicomplexa</taxon>
        <taxon>Conoidasida</taxon>
        <taxon>Coccidia</taxon>
        <taxon>Eucoccidiorida</taxon>
        <taxon>Eimeriorina</taxon>
        <taxon>Sarcocystidae</taxon>
        <taxon>Cystoisospora</taxon>
    </lineage>
</organism>
<dbReference type="RefSeq" id="XP_067927211.1">
    <property type="nucleotide sequence ID" value="XM_068060801.1"/>
</dbReference>
<feature type="compositionally biased region" description="Basic and acidic residues" evidence="2">
    <location>
        <begin position="98"/>
        <end position="107"/>
    </location>
</feature>
<feature type="compositionally biased region" description="Basic and acidic residues" evidence="2">
    <location>
        <begin position="1995"/>
        <end position="2004"/>
    </location>
</feature>
<feature type="compositionally biased region" description="Polar residues" evidence="2">
    <location>
        <begin position="2081"/>
        <end position="2090"/>
    </location>
</feature>
<dbReference type="Proteomes" id="UP000221165">
    <property type="component" value="Unassembled WGS sequence"/>
</dbReference>
<feature type="compositionally biased region" description="Basic residues" evidence="2">
    <location>
        <begin position="3189"/>
        <end position="3198"/>
    </location>
</feature>
<evidence type="ECO:0000313" key="4">
    <source>
        <dbReference type="Proteomes" id="UP000221165"/>
    </source>
</evidence>
<feature type="compositionally biased region" description="Low complexity" evidence="2">
    <location>
        <begin position="81"/>
        <end position="91"/>
    </location>
</feature>
<feature type="compositionally biased region" description="Polar residues" evidence="2">
    <location>
        <begin position="3847"/>
        <end position="3890"/>
    </location>
</feature>
<name>A0A2C6LFL6_9APIC</name>
<feature type="region of interest" description="Disordered" evidence="2">
    <location>
        <begin position="425"/>
        <end position="454"/>
    </location>
</feature>
<protein>
    <submittedName>
        <fullName evidence="3">Ulk kinase</fullName>
    </submittedName>
</protein>
<feature type="compositionally biased region" description="Basic and acidic residues" evidence="2">
    <location>
        <begin position="3614"/>
        <end position="3641"/>
    </location>
</feature>
<feature type="compositionally biased region" description="Basic and acidic residues" evidence="2">
    <location>
        <begin position="3179"/>
        <end position="3188"/>
    </location>
</feature>
<feature type="compositionally biased region" description="Polar residues" evidence="2">
    <location>
        <begin position="358"/>
        <end position="371"/>
    </location>
</feature>
<feature type="region of interest" description="Disordered" evidence="2">
    <location>
        <begin position="24"/>
        <end position="61"/>
    </location>
</feature>
<feature type="compositionally biased region" description="Low complexity" evidence="2">
    <location>
        <begin position="674"/>
        <end position="695"/>
    </location>
</feature>
<feature type="compositionally biased region" description="Gly residues" evidence="2">
    <location>
        <begin position="3435"/>
        <end position="3444"/>
    </location>
</feature>
<feature type="region of interest" description="Disordered" evidence="2">
    <location>
        <begin position="3905"/>
        <end position="4045"/>
    </location>
</feature>
<feature type="region of interest" description="Disordered" evidence="2">
    <location>
        <begin position="3129"/>
        <end position="3221"/>
    </location>
</feature>
<feature type="compositionally biased region" description="Low complexity" evidence="2">
    <location>
        <begin position="3267"/>
        <end position="3279"/>
    </location>
</feature>
<feature type="region of interest" description="Disordered" evidence="2">
    <location>
        <begin position="3610"/>
        <end position="3891"/>
    </location>
</feature>
<feature type="compositionally biased region" description="Basic and acidic residues" evidence="2">
    <location>
        <begin position="2608"/>
        <end position="2617"/>
    </location>
</feature>
<sequence length="4045" mass="436041">MHQSRSCREEAPAFGGETLELATVLPKEFHPSTSQSGDRLPTQTSQDKAPADLKMSEETPQMQSLFQKQLHLKTAAETDCSWSTTTSSGGSAPSRFHSTADDTEVSRPQRRSGSFCDDQRAAATLEGNAERFTARNKPKWEDSPSLAPNLVTHCRESEAKPLRQVETGVVEVLGTGARQNVVSSSAAVRNTVIQPDSKVEETGPELDGDDGGCYTHSGPLAGVLACRASRASLPEARSPGELPTEREQEDGKAKYSMSEGDSHLENTADAGQLTVVFEKDCGDSHPRQWPPAFFQARRGRPDSLSNQSHSRSSFSAEDQVRNSCCRQLSLGAPEDLRESCSLRSPAEPSRPTRGASPSAFSSGPFCSSRASTGGEKGSVTFIMSSSPNDFVPPSSDAVLEDALVVPSPRFSPHCRDFHGLPESVSGSRAASGFSSASPVPASGRRTSDDETLSPACLAHTPSSVFPSVSSSIHSHIEHSSCSFERSSSLLSKLPPAFRVNPFRALSTSEGEQGRLNNDMSSPPPCPLSPSETKEAPVAQPQVSLAGSSSMCPRSSLLRSAALEANHAPSCASPSKELHSLGGPPASSSREPSQEPCSAIPSRSSSVADISVLKVRGVAPLLLVQPAPLSPHSAVDRLLLEHSSSVSADVSLSRSHACEPASPVSRPGLSTEGDSSPNGRGSSRSGSRTARPRSPSDSTSPQANRLVLRRQKIRPSRTTSSQPLHASLVHQSASLSFSRGLEEEQQLSPLPPPIVPRSSFSSVSSQLSWENPSFCTQASADAAGPGLSSGAHTSSLGPPSTAFRTDPCPVPVSVGLLSQARSPVRTLHCSYASLAETADRGSPCRLDGLLSSRSSAPLRFSLARTQVTSPAERTIFTGEGLQVKAIDITEGSESGNPIWGLSSGVAVSGEEVTTRLAAESAEDPQKLPVFSCSSVAPPLSPGRSCGAARCRSGTLSQNVRKETMFLARDSGASVSVGPSLSVSSSSSLRKPEGAAFCASGSVDAPAGTFSGETTRSGNADLLRAPIRPCLGFPSCTPGASADVCSESCSRVQQCHGPPRGYPSRRQSASSLEGGYQPHRFSPPSQVSSFRPCSQQFLPVSCVLSRGFAGGDACRVQLLPAATSAAALLTTKARASRRFYALLERRRERRDDRAVVERREGSEESAPEELPSRETHMNVVEQNHVRQVGVHDRRQNRQLSSLEDNLAPSSNSNCRMSSMDAEEEEAIFPGGGSCQSEKRLAPTLFVIPSLKLLRRLSSYIRTKTRNSRRYRRMEGGDGQGLPGETWVLGWRELLECRWGRCDRMKQPILQALLQSVKPRCWHQFFQLAYLSSSSPFFQALLTSPSPLPRISSGSCYFEQCLAEFGDIRQQLYDVQHRLASCSRFVLPSREASSSSLRSPDGGLLNQSGMAQSLGGTSSEEGAGASSQETRQLKRRGRRRKGDADDKGSSGSPRDSPPVRKQRRENTIVTSEDQERIFRVFAEACQLYLRLVGLVRSLQFSPACYACNKLSLEKVERNQVSTAPRQSRIIQQFEILQESVEYFSAAAARMNNLGLEVCLIHRATAVEQAERRGELVGADVDNTSFFSESEKMWSRKGMRIPRGPTGSAAPESEGGGTERWGDEKGDYPFTRTLFPWSAVEVQEQQRLVKKVVRACVREAQQLDKLRDALIELIYLSGDTSSDDESGSPWRRMLAKEATRTVTDSSVLSSEPGASVRCFDGEMRGKDSEPAGKSRMEDVELDGLECAQKEKQGGHPPENRIDAGILSRRGRTAAKVERDALQREKGKTKKVHSPFDRFPEEFRKAVGLTQEDAPFVLLLCHALGAERLTAICLCYLRQCETGLATSYKSTFSGKPDCTLGVGPPSAELLHMLLPASFFADPAALLAKAEALEQITADDCGAAVAGSEASGEKRSSSLDSSVTSSSGSETSSHEDTVAGKERPAHQTRRRIQSGGREVQISQDKREELSSAGSGDRKASTIRHLPEDQPVAGDPHTVRAASDEPRRRDYGIQGTPLALTADVSHKTGNGRRITPADCFKQPGSPSGTLESDSSDSTDKQNDQCSSGRSTHGEREWEQFLQALVDPTSATPPLEQSKQTEDTKKEGKLERRRMRQCEDEHGPVSPVVRGDVQENAPCVLNDARKRGKERERRKGKERSAGQCRHTAAGLEAVKEKVQAKATDVVRDASEGTCASRLPEQEDAEEKLHRLLDACFLDVSALKKYLSPSAPQSRVHEEEEEGMLSALGTSSPETTQAGLDSHLEELELGSFSASQTLSLQYRPTPDSPASVSEDPPDTAWQRDGREGFFRRESNVSPGGQHVRGRRAAADEDDPAAQESCGLDMRKPFTALPLELLLAQRVAATRPTRDDGLRKEDSRLPKVTRGARLTVEPGATLMKASGKLTCGGSSKNIEVASGGSRALPVIGRRTEMRAKLRESRRQGQMLDGDVNKPQQPRGGTDHEDVTGRKLVNSSLERSSRRVQVSTIAGEHLGFEGSDAGWETTTEKKREDIFESKEDESRVHAHLPSVDTRSFFLSRMTTTNSHLAGLSEHQVKGPLHFDTQAARRQLQEGRSSTRSSTVRKRVSRTPLSRGHEERINGLPGSPRHELEEMLPSSRSEDDAEPVRWRFGSSGSGPREGGVDEACALSGNEQTLNTEGHTPTAKRGEEHANGKGAEVQTLRPRSQEERPGFFRGLSIQYRTTERAGGTEVGRARRASVSGSSFRASSDPHTLCIVRSSPSALPSARQLRTSARTSSPGFPRKQESTFSPLEAAALALETRLERRGRETRSHTEKRPSIGGCRAYLLDASLEEKRATNTPEHEEMCYESAGEVETKSRRLREEAQRLAVRQARLSGRLEEIQRVVREKRQALRATEEELASLTLRQSRCVLGRPLGSSPASTSVPPSVVMALQEKQRLLKREMSEAESRRLGISTQLSQLDSRRLALSSEVRRRLERRRRLQQEKLRKEDADTEERRLKGKMFDGPHALFPSRRLKGKMFDGPHALFPSHSGEKNDVVRQAAEQPGGYHFIGRSKLADVSSVSQEVSQAPGDLPRSTETAPILQGKQVGKRVRHTPESTWFPPSILELTASLFPEASCPEENLEAAHEGQKTDVASDNSQDIATIPTADATCTSLVPRRTSQVVGSSRVIVQAETSDDEQGEKQSGKSRPEVAGPAAVKVRSGGQLRAASREETERKGNRAPRAHSRRAALESDGNSGPVDSYLHGEGLPAMDAETVVSKDEEELEERGGGVVVFSSLRSFFDLSSRGANGIERSGRQSSSVSGFSSRSDAVPGKKAVEARTWGTFKKDLSAASENVAASVFSTASAEVEASVHPASVSRSRKTALHSSAGAFTRTVDRIPVKVPTTAPQVKLAPFRTAIATGDPPSTLFEEELKAEVQEYDYVAPGCYDQSKEDSTNHPPMAQGLGESTRGCVSQEEARVRVDGGAGREGSGDGLSRESEAEENAKPRQGLKGRVSVTKSVDFHSASLTPKSQEERFRIPPQGEPSYTAEGRCQQPVARPRSADNIMVCPVTTTSVTGTVRRSPSAAVPGGVISSRGATPSRPAASNNAGKKADALRLRAGAQKRWSALAGLEKKLDVGGISRSNNGALAFWVGAEPTEQVSEDLRVGESATKDEKETKHLPTAEEERHQVAPGRSASQECIEISRSIMRNDRGDTAVPLGPSGTQSGLSASHSVQSGKETSAGALALVHETDDTSKITETGTVRPPLSPQQQHAQENQNRFCSAKRVDEADVQVGGNCNPDSSHEASADTGAPPLASEGTAERDREEQCALTEFSASASEGRDLRRPRPALLSFPARSFGRNSSNNSHGPVSENVGKGTRKPEEPSVQFPVAESHAQQLRPSNSENSGKSTQVSSAESLDSVEISSTPRGKLSLSHSTRAVRCNKVFATSRKLTLLSSETHATGATGHSAAGVDDGGGEHVSESFSRLSELRQRRAKVLEIARRQRETARARKSGQQGKKSSVPWKEKSTAEAASLSSSGAGEPLPSSLQEERSGGGTRSNDWVSEPSTKRANNRGSSAAGGRDGASLRGAKR</sequence>
<keyword evidence="1" id="KW-0175">Coiled coil</keyword>
<feature type="region of interest" description="Disordered" evidence="2">
    <location>
        <begin position="3532"/>
        <end position="3564"/>
    </location>
</feature>
<comment type="caution">
    <text evidence="3">The sequence shown here is derived from an EMBL/GenBank/DDBJ whole genome shotgun (WGS) entry which is preliminary data.</text>
</comment>
<feature type="compositionally biased region" description="Basic and acidic residues" evidence="2">
    <location>
        <begin position="3446"/>
        <end position="3457"/>
    </location>
</feature>
<feature type="compositionally biased region" description="Basic and acidic residues" evidence="2">
    <location>
        <begin position="2292"/>
        <end position="2305"/>
    </location>
</feature>
<feature type="coiled-coil region" evidence="1">
    <location>
        <begin position="2899"/>
        <end position="2962"/>
    </location>
</feature>
<feature type="region of interest" description="Disordered" evidence="2">
    <location>
        <begin position="649"/>
        <end position="759"/>
    </location>
</feature>
<evidence type="ECO:0000256" key="2">
    <source>
        <dbReference type="SAM" id="MobiDB-lite"/>
    </source>
</evidence>
<feature type="compositionally biased region" description="Polar residues" evidence="2">
    <location>
        <begin position="3674"/>
        <end position="3691"/>
    </location>
</feature>
<feature type="compositionally biased region" description="Basic and acidic residues" evidence="2">
    <location>
        <begin position="2091"/>
        <end position="2115"/>
    </location>
</feature>
<feature type="compositionally biased region" description="Basic and acidic residues" evidence="2">
    <location>
        <begin position="3941"/>
        <end position="3962"/>
    </location>
</feature>
<feature type="region of interest" description="Disordered" evidence="2">
    <location>
        <begin position="232"/>
        <end position="268"/>
    </location>
</feature>
<feature type="region of interest" description="Disordered" evidence="2">
    <location>
        <begin position="1594"/>
        <end position="1621"/>
    </location>
</feature>
<feature type="compositionally biased region" description="Polar residues" evidence="2">
    <location>
        <begin position="508"/>
        <end position="519"/>
    </location>
</feature>
<accession>A0A2C6LFL6</accession>
<feature type="region of interest" description="Disordered" evidence="2">
    <location>
        <begin position="1054"/>
        <end position="1082"/>
    </location>
</feature>
<feature type="region of interest" description="Disordered" evidence="2">
    <location>
        <begin position="1700"/>
        <end position="1731"/>
    </location>
</feature>
<dbReference type="OrthoDB" id="10469709at2759"/>